<dbReference type="InterPro" id="IPR003607">
    <property type="entry name" value="HD/PDEase_dom"/>
</dbReference>
<dbReference type="InterPro" id="IPR006674">
    <property type="entry name" value="HD_domain"/>
</dbReference>
<gene>
    <name evidence="3" type="ORF">H0486_00215</name>
</gene>
<dbReference type="Pfam" id="PF13487">
    <property type="entry name" value="HD_5"/>
    <property type="match status" value="1"/>
</dbReference>
<proteinExistence type="predicted"/>
<feature type="domain" description="HD-GYP" evidence="2">
    <location>
        <begin position="124"/>
        <end position="319"/>
    </location>
</feature>
<dbReference type="PANTHER" id="PTHR43155">
    <property type="entry name" value="CYCLIC DI-GMP PHOSPHODIESTERASE PA4108-RELATED"/>
    <property type="match status" value="1"/>
</dbReference>
<dbReference type="PANTHER" id="PTHR43155:SF2">
    <property type="entry name" value="CYCLIC DI-GMP PHOSPHODIESTERASE PA4108"/>
    <property type="match status" value="1"/>
</dbReference>
<protein>
    <submittedName>
        <fullName evidence="3">HD-GYP domain-containing protein</fullName>
    </submittedName>
</protein>
<dbReference type="EMBL" id="JACEGA010000001">
    <property type="protein sequence ID" value="MBB2181318.1"/>
    <property type="molecule type" value="Genomic_DNA"/>
</dbReference>
<evidence type="ECO:0000313" key="4">
    <source>
        <dbReference type="Proteomes" id="UP000574276"/>
    </source>
</evidence>
<evidence type="ECO:0000259" key="1">
    <source>
        <dbReference type="PROSITE" id="PS51831"/>
    </source>
</evidence>
<evidence type="ECO:0000313" key="3">
    <source>
        <dbReference type="EMBL" id="MBB2181318.1"/>
    </source>
</evidence>
<dbReference type="Proteomes" id="UP000574276">
    <property type="component" value="Unassembled WGS sequence"/>
</dbReference>
<accession>A0A839JVS4</accession>
<name>A0A839JVS4_9FIRM</name>
<keyword evidence="4" id="KW-1185">Reference proteome</keyword>
<dbReference type="CDD" id="cd00077">
    <property type="entry name" value="HDc"/>
    <property type="match status" value="1"/>
</dbReference>
<dbReference type="PROSITE" id="PS51831">
    <property type="entry name" value="HD"/>
    <property type="match status" value="1"/>
</dbReference>
<sequence length="361" mass="41322">MNTNKIFISQAVPGMIVAEDVFTKDNHLVISKETKLTDKIITRLEFYSIIEITVYTMSVPSDASEFLVDTTYYEKIKHSESFQRFHLAYKNTVNEFKNTLDQIVTAQKEIDTDQLLADTSRILYQCDSNIEVFNMLHCIRDYDDTTYVHSLNVALICNIIGKWLNFTPEDLEAITLSGLLHDLGKLMIPAKIITKPAKLTDEEFTLIKTHTIRGYNLLKSKRIDNRIKHAALMHHERCDGSGYPYGFYSEQIDPFAKLVAIADVYDAMTCSRVYRGPLCPFDVVSIFESEGYTKYDPKYIITFLEGIVLTYMNNSVRLNNDMVGEIIFINKSALSRPVVKVGDDQFIDLSKEKDLHIVSLV</sequence>
<organism evidence="3 4">
    <name type="scientific">Variimorphobacter saccharofermentans</name>
    <dbReference type="NCBI Taxonomy" id="2755051"/>
    <lineage>
        <taxon>Bacteria</taxon>
        <taxon>Bacillati</taxon>
        <taxon>Bacillota</taxon>
        <taxon>Clostridia</taxon>
        <taxon>Lachnospirales</taxon>
        <taxon>Lachnospiraceae</taxon>
        <taxon>Variimorphobacter</taxon>
    </lineage>
</organism>
<dbReference type="PROSITE" id="PS51832">
    <property type="entry name" value="HD_GYP"/>
    <property type="match status" value="1"/>
</dbReference>
<evidence type="ECO:0000259" key="2">
    <source>
        <dbReference type="PROSITE" id="PS51832"/>
    </source>
</evidence>
<dbReference type="InterPro" id="IPR037522">
    <property type="entry name" value="HD_GYP_dom"/>
</dbReference>
<dbReference type="SUPFAM" id="SSF109604">
    <property type="entry name" value="HD-domain/PDEase-like"/>
    <property type="match status" value="1"/>
</dbReference>
<dbReference type="InterPro" id="IPR006675">
    <property type="entry name" value="HDIG_dom"/>
</dbReference>
<reference evidence="3 4" key="1">
    <citation type="submission" date="2020-07" db="EMBL/GenBank/DDBJ databases">
        <title>Characterization and genome sequencing of isolate MD1, a novel member within the family Lachnospiraceae.</title>
        <authorList>
            <person name="Rettenmaier R."/>
            <person name="Di Bello L."/>
            <person name="Zinser C."/>
            <person name="Scheitz K."/>
            <person name="Liebl W."/>
            <person name="Zverlov V."/>
        </authorList>
    </citation>
    <scope>NUCLEOTIDE SEQUENCE [LARGE SCALE GENOMIC DNA]</scope>
    <source>
        <strain evidence="3 4">MD1</strain>
    </source>
</reference>
<dbReference type="SMART" id="SM00471">
    <property type="entry name" value="HDc"/>
    <property type="match status" value="1"/>
</dbReference>
<dbReference type="AlphaFoldDB" id="A0A839JVS4"/>
<comment type="caution">
    <text evidence="3">The sequence shown here is derived from an EMBL/GenBank/DDBJ whole genome shotgun (WGS) entry which is preliminary data.</text>
</comment>
<feature type="domain" description="HD" evidence="1">
    <location>
        <begin position="146"/>
        <end position="268"/>
    </location>
</feature>
<dbReference type="Gene3D" id="1.10.3210.10">
    <property type="entry name" value="Hypothetical protein af1432"/>
    <property type="match status" value="1"/>
</dbReference>
<dbReference type="RefSeq" id="WP_228351097.1">
    <property type="nucleotide sequence ID" value="NZ_JACEGA010000001.1"/>
</dbReference>
<dbReference type="NCBIfam" id="TIGR00277">
    <property type="entry name" value="HDIG"/>
    <property type="match status" value="1"/>
</dbReference>